<dbReference type="InterPro" id="IPR027640">
    <property type="entry name" value="Kinesin-like_fam"/>
</dbReference>
<dbReference type="OMA" id="EMNTCFE"/>
<dbReference type="EMBL" id="LT671823">
    <property type="protein sequence ID" value="SHO77676.1"/>
    <property type="molecule type" value="Genomic_DNA"/>
</dbReference>
<dbReference type="PANTHER" id="PTHR47968">
    <property type="entry name" value="CENTROMERE PROTEIN E"/>
    <property type="match status" value="1"/>
</dbReference>
<dbReference type="GO" id="GO:0008017">
    <property type="term" value="F:microtubule binding"/>
    <property type="evidence" value="ECO:0007669"/>
    <property type="project" value="InterPro"/>
</dbReference>
<keyword evidence="5 6" id="KW-0505">Motor protein</keyword>
<feature type="compositionally biased region" description="Basic residues" evidence="9">
    <location>
        <begin position="642"/>
        <end position="653"/>
    </location>
</feature>
<dbReference type="GO" id="GO:0007018">
    <property type="term" value="P:microtubule-based movement"/>
    <property type="evidence" value="ECO:0007669"/>
    <property type="project" value="InterPro"/>
</dbReference>
<dbReference type="GO" id="GO:0005524">
    <property type="term" value="F:ATP binding"/>
    <property type="evidence" value="ECO:0007669"/>
    <property type="project" value="UniProtKB-UniRule"/>
</dbReference>
<dbReference type="GO" id="GO:0003777">
    <property type="term" value="F:microtubule motor activity"/>
    <property type="evidence" value="ECO:0007669"/>
    <property type="project" value="InterPro"/>
</dbReference>
<comment type="similarity">
    <text evidence="6 7">Belongs to the TRAFAC class myosin-kinesin ATPase superfamily. Kinesin family.</text>
</comment>
<evidence type="ECO:0000256" key="9">
    <source>
        <dbReference type="SAM" id="MobiDB-lite"/>
    </source>
</evidence>
<evidence type="ECO:0000256" key="6">
    <source>
        <dbReference type="PROSITE-ProRule" id="PRU00283"/>
    </source>
</evidence>
<evidence type="ECO:0000313" key="11">
    <source>
        <dbReference type="EMBL" id="SHO77676.1"/>
    </source>
</evidence>
<protein>
    <recommendedName>
        <fullName evidence="7">Kinesin-like protein</fullName>
    </recommendedName>
</protein>
<dbReference type="OrthoDB" id="3176171at2759"/>
<evidence type="ECO:0000259" key="10">
    <source>
        <dbReference type="PROSITE" id="PS50067"/>
    </source>
</evidence>
<feature type="region of interest" description="Disordered" evidence="9">
    <location>
        <begin position="619"/>
        <end position="750"/>
    </location>
</feature>
<dbReference type="PRINTS" id="PR00380">
    <property type="entry name" value="KINESINHEAVY"/>
</dbReference>
<feature type="compositionally biased region" description="Low complexity" evidence="9">
    <location>
        <begin position="736"/>
        <end position="748"/>
    </location>
</feature>
<keyword evidence="12" id="KW-1185">Reference proteome</keyword>
<dbReference type="SMART" id="SM00129">
    <property type="entry name" value="KISc"/>
    <property type="match status" value="1"/>
</dbReference>
<proteinExistence type="inferred from homology"/>
<dbReference type="InterPro" id="IPR001752">
    <property type="entry name" value="Kinesin_motor_dom"/>
</dbReference>
<gene>
    <name evidence="11" type="ORF">MSYG_2018</name>
</gene>
<evidence type="ECO:0000256" key="3">
    <source>
        <dbReference type="ARBA" id="ARBA00022840"/>
    </source>
</evidence>
<dbReference type="PROSITE" id="PS00411">
    <property type="entry name" value="KINESIN_MOTOR_1"/>
    <property type="match status" value="1"/>
</dbReference>
<feature type="region of interest" description="Disordered" evidence="9">
    <location>
        <begin position="788"/>
        <end position="813"/>
    </location>
</feature>
<keyword evidence="2 6" id="KW-0547">Nucleotide-binding</keyword>
<feature type="binding site" evidence="6">
    <location>
        <begin position="138"/>
        <end position="145"/>
    </location>
    <ligand>
        <name>ATP</name>
        <dbReference type="ChEBI" id="CHEBI:30616"/>
    </ligand>
</feature>
<dbReference type="AlphaFoldDB" id="A0A1M8A5E8"/>
<evidence type="ECO:0000256" key="7">
    <source>
        <dbReference type="RuleBase" id="RU000394"/>
    </source>
</evidence>
<feature type="coiled-coil region" evidence="8">
    <location>
        <begin position="404"/>
        <end position="431"/>
    </location>
</feature>
<dbReference type="PANTHER" id="PTHR47968:SF13">
    <property type="entry name" value="KINESIN-LIKE PROTEIN KIF19 ISOFORM X1"/>
    <property type="match status" value="1"/>
</dbReference>
<keyword evidence="3 6" id="KW-0067">ATP-binding</keyword>
<dbReference type="Proteomes" id="UP000186303">
    <property type="component" value="Chromosome 3"/>
</dbReference>
<dbReference type="SUPFAM" id="SSF52540">
    <property type="entry name" value="P-loop containing nucleoside triphosphate hydrolases"/>
    <property type="match status" value="1"/>
</dbReference>
<name>A0A1M8A5E8_MALS4</name>
<evidence type="ECO:0000256" key="4">
    <source>
        <dbReference type="ARBA" id="ARBA00023054"/>
    </source>
</evidence>
<dbReference type="VEuPathDB" id="FungiDB:MSYG_2018"/>
<feature type="compositionally biased region" description="Basic and acidic residues" evidence="9">
    <location>
        <begin position="713"/>
        <end position="735"/>
    </location>
</feature>
<evidence type="ECO:0000256" key="8">
    <source>
        <dbReference type="SAM" id="Coils"/>
    </source>
</evidence>
<evidence type="ECO:0000313" key="12">
    <source>
        <dbReference type="Proteomes" id="UP000186303"/>
    </source>
</evidence>
<dbReference type="Pfam" id="PF00225">
    <property type="entry name" value="Kinesin"/>
    <property type="match status" value="1"/>
</dbReference>
<dbReference type="GO" id="GO:0005874">
    <property type="term" value="C:microtubule"/>
    <property type="evidence" value="ECO:0007669"/>
    <property type="project" value="UniProtKB-KW"/>
</dbReference>
<keyword evidence="4 8" id="KW-0175">Coiled coil</keyword>
<feature type="compositionally biased region" description="Low complexity" evidence="9">
    <location>
        <begin position="668"/>
        <end position="698"/>
    </location>
</feature>
<dbReference type="Gene3D" id="3.40.850.10">
    <property type="entry name" value="Kinesin motor domain"/>
    <property type="match status" value="1"/>
</dbReference>
<organism evidence="11 12">
    <name type="scientific">Malassezia sympodialis (strain ATCC 42132)</name>
    <name type="common">Atopic eczema-associated yeast</name>
    <dbReference type="NCBI Taxonomy" id="1230383"/>
    <lineage>
        <taxon>Eukaryota</taxon>
        <taxon>Fungi</taxon>
        <taxon>Dikarya</taxon>
        <taxon>Basidiomycota</taxon>
        <taxon>Ustilaginomycotina</taxon>
        <taxon>Malasseziomycetes</taxon>
        <taxon>Malasseziales</taxon>
        <taxon>Malasseziaceae</taxon>
        <taxon>Malassezia</taxon>
    </lineage>
</organism>
<dbReference type="STRING" id="1230383.A0A1M8A5E8"/>
<accession>A0A1M8A5E8</accession>
<evidence type="ECO:0000256" key="1">
    <source>
        <dbReference type="ARBA" id="ARBA00022701"/>
    </source>
</evidence>
<keyword evidence="1 7" id="KW-0493">Microtubule</keyword>
<dbReference type="CDD" id="cd01370">
    <property type="entry name" value="KISc_KIP3_like"/>
    <property type="match status" value="1"/>
</dbReference>
<evidence type="ECO:0000256" key="2">
    <source>
        <dbReference type="ARBA" id="ARBA00022741"/>
    </source>
</evidence>
<reference evidence="12" key="1">
    <citation type="journal article" date="2017" name="Nucleic Acids Res.">
        <title>Proteogenomics produces comprehensive and highly accurate protein-coding gene annotation in a complete genome assembly of Malassezia sympodialis.</title>
        <authorList>
            <person name="Zhu Y."/>
            <person name="Engstroem P.G."/>
            <person name="Tellgren-Roth C."/>
            <person name="Baudo C.D."/>
            <person name="Kennell J.C."/>
            <person name="Sun S."/>
            <person name="Billmyre R.B."/>
            <person name="Schroeder M.S."/>
            <person name="Andersson A."/>
            <person name="Holm T."/>
            <person name="Sigurgeirsson B."/>
            <person name="Wu G."/>
            <person name="Sankaranarayanan S.R."/>
            <person name="Siddharthan R."/>
            <person name="Sanyal K."/>
            <person name="Lundeberg J."/>
            <person name="Nystedt B."/>
            <person name="Boekhout T."/>
            <person name="Dawson T.L. Jr."/>
            <person name="Heitman J."/>
            <person name="Scheynius A."/>
            <person name="Lehtioe J."/>
        </authorList>
    </citation>
    <scope>NUCLEOTIDE SEQUENCE [LARGE SCALE GENOMIC DNA]</scope>
    <source>
        <strain evidence="12">ATCC 42132</strain>
    </source>
</reference>
<dbReference type="InterPro" id="IPR036961">
    <property type="entry name" value="Kinesin_motor_dom_sf"/>
</dbReference>
<dbReference type="InterPro" id="IPR027417">
    <property type="entry name" value="P-loop_NTPase"/>
</dbReference>
<feature type="domain" description="Kinesin motor" evidence="10">
    <location>
        <begin position="5"/>
        <end position="389"/>
    </location>
</feature>
<dbReference type="PROSITE" id="PS50067">
    <property type="entry name" value="KINESIN_MOTOR_2"/>
    <property type="match status" value="1"/>
</dbReference>
<dbReference type="InterPro" id="IPR019821">
    <property type="entry name" value="Kinesin_motor_CS"/>
</dbReference>
<evidence type="ECO:0000256" key="5">
    <source>
        <dbReference type="ARBA" id="ARBA00023175"/>
    </source>
</evidence>
<sequence length="867" mass="90807">MTDSSIQVVVRIRPLNAREIALLPRVDTSTAFQGDGGLAPSPTKSQGALAAMRSHYIRNILAPVDDRVLVFDPVDPESARAPSHMSFHGNGRRPRDVRYAFDRVYAPAARQRDVYSGTVEPMLAGLLDGYNASVFAYGATGCGKTHTISGTSEDPGLIFLTMQGLYARIEAERGEYETDVRLSYLEIYNETIRDLLSPEPTPPGPGLALREDAARKISVVGITEHTPASPEQVLEMITEGNQRRTQSPTEANAASSRSHAVLQINVTRRPRTAGTVEERCSASLNVIDLAGSERASATSNHGLRMKEGANINRSLLALGSCINALCQTGGARNVRGRHIPYRNSKLTRLLKFSLGGNCKTVMIACVSPSSAHYDETHNTLKYANQAKNIQTKVSRNLLHIDRHVAQYVQAIAQLRAEVTELKDKLALAQHSGTPAAGAGLADVHAAQARLAAAAAAARTALQPDAPHTAAHAMRAAAAAYAPQAHTQAERAMLASLQACCAAAAEQPRAVLPPLPRERPDAAAHDPGCAALYDAVHAQAEAQLRADAAALQHEALEQVLRTTVAPRLVQLLACTAHTTAALQAALPDLVATSAHAPLAAAAAHGAQVLEQIAGHKIPLSPVPPVHASPRRSAGAATASPAKRLVRKSPRRRVLRAPVPRPSGGQASHAVPAARPRPSLASAPRRASVAPRASVGAARAEPASSAPGKLARPAAPERVRRVSRAPEPKEAPAERPLARGPPGRGAARAPVQVVPRIAPRASDVLGADARLGRSAGAAEALRPATGLEAAAATPAPTSEAALAPAPAAPAAGAAPARRGLFQRQFLARPEHATSERDELLSEAADLSDLSALRHDLSDSAVAAELAGAM</sequence>